<dbReference type="InterPro" id="IPR007012">
    <property type="entry name" value="PolA_pol_cen_dom"/>
</dbReference>
<keyword evidence="9" id="KW-0479">Metal-binding</keyword>
<feature type="domain" description="Peptide chain release factor" evidence="17">
    <location>
        <begin position="791"/>
        <end position="906"/>
    </location>
</feature>
<dbReference type="FunFam" id="3.30.70.1660:FF:000002">
    <property type="entry name" value="Peptide chain release factor 1"/>
    <property type="match status" value="1"/>
</dbReference>
<dbReference type="PANTHER" id="PTHR10682">
    <property type="entry name" value="POLY A POLYMERASE"/>
    <property type="match status" value="1"/>
</dbReference>
<comment type="caution">
    <text evidence="18">The sequence shown here is derived from an EMBL/GenBank/DDBJ whole genome shotgun (WGS) entry which is preliminary data.</text>
</comment>
<dbReference type="GO" id="GO:0006397">
    <property type="term" value="P:mRNA processing"/>
    <property type="evidence" value="ECO:0007669"/>
    <property type="project" value="UniProtKB-KW"/>
</dbReference>
<dbReference type="CDD" id="cd05402">
    <property type="entry name" value="NT_PAP_TUTase"/>
    <property type="match status" value="1"/>
</dbReference>
<dbReference type="GO" id="GO:0031123">
    <property type="term" value="P:RNA 3'-end processing"/>
    <property type="evidence" value="ECO:0007669"/>
    <property type="project" value="InterPro"/>
</dbReference>
<protein>
    <recommendedName>
        <fullName evidence="6">polynucleotide adenylyltransferase</fullName>
        <ecNumber evidence="6">2.7.7.19</ecNumber>
    </recommendedName>
</protein>
<evidence type="ECO:0000256" key="6">
    <source>
        <dbReference type="ARBA" id="ARBA00012388"/>
    </source>
</evidence>
<comment type="subcellular location">
    <subcellularLocation>
        <location evidence="3">Nucleus</location>
    </subcellularLocation>
</comment>
<dbReference type="Gene3D" id="1.10.1410.10">
    <property type="match status" value="1"/>
</dbReference>
<sequence length="1056" mass="117942">MGSPGSSNSATAPRLGLSDPIFTGGPSEFDVIRTRELEKFLADAGLYESQEEAIRREEVLGRLDQIAKKWVKNITRAKGFNEQLVQEANAKIFTSGSYRLGVHGPGADIDTLCVGPRHATRDEDFFGELYRMLAEMPEVQELLPVPDAHVPVLKFKFNEVSIDLLYANVALWTIPEDLDISQDSILQNVDEQTVRSLNGCRVTDQILRLVPNIQNFRTTLRCMRLWAKRRGVYSNVSGFLGGINWALLVARICQLYPNAPPSMLVSRFFKVYNLWRWPNPVMLCPIQEGSLGLPVWDPRRNFRDRQHLMPIITPAYPCMNSSYNVSTSTLRVMMDEFQRGNEICEIDIAAENDDDLRKWKGWIGSRLRQLTLKIDRDTKSMLQCHPYPGEFSDKSRPLHYFYFMGLRRKEGTNAQEGEQFDIRLTVEEFKHSVCMYQSWSPGMWIHVCHVRRRNIPDFVFPGGIRPPLPIKQAGQSLSTAKRKGNSSQVDAAVNGKKKKQDDADVETNSREPLCQARETDDSVKGTVRCSPLVEASSSASFSSETGEEKLVMEQPCRPFVGHQSSPKELDELENDIGLTNQVQGGVGGVKVELTQSLTTKQEVVEPATGRGPISSSKLLQNGGLEELEAIELTGPLSKVASTSAAAPKKPLIRLNFTSLAKATGKVQSQISSDLIKIMEKRLSAIEDRSAYLSDLINQGYRSRKLYKECPWGYASTLRPCLITGHGGGIGLHRKRVQTPSCGLVRSLLSCQRKAQGVKVEHFRQIPTWEMALEMAGFMMGRGNKEIESLESLVAECREDKEMLNMATEELCQAMEGEQGLQNQLLKSLLPKDDADERDCILEVRAGTGGEEASLFAMDIFKMYERYSLKKSWKFDVVEITESDLKGYKEASAAISGVDVYGKLKFESGIQRVQRVPVTEKSGRVHTSAVSVAILPQADEVDVQLRHEDLRIDTYRSGGSGGQHANTTNSAVRITHIPSGVTVSIQDERSQHMIGSGDRSECIRTYNFPQGHVTDHRVGITHHSVNDIMQGDNLDIFIDALLLQQEMDAIASFSSGQ</sequence>
<gene>
    <name evidence="18" type="ORF">Acr_29g0006820</name>
</gene>
<dbReference type="Gene3D" id="3.30.70.1660">
    <property type="match status" value="1"/>
</dbReference>
<keyword evidence="19" id="KW-1185">Reference proteome</keyword>
<accession>A0A7J0HEH6</accession>
<dbReference type="InterPro" id="IPR045853">
    <property type="entry name" value="Pep_chain_release_fac_I_sf"/>
</dbReference>
<dbReference type="OrthoDB" id="412748at2759"/>
<dbReference type="GO" id="GO:0003723">
    <property type="term" value="F:RNA binding"/>
    <property type="evidence" value="ECO:0007669"/>
    <property type="project" value="InterPro"/>
</dbReference>
<keyword evidence="7" id="KW-0507">mRNA processing</keyword>
<name>A0A7J0HEH6_9ERIC</name>
<evidence type="ECO:0000256" key="9">
    <source>
        <dbReference type="ARBA" id="ARBA00022723"/>
    </source>
</evidence>
<evidence type="ECO:0000259" key="17">
    <source>
        <dbReference type="SMART" id="SM00937"/>
    </source>
</evidence>
<comment type="similarity">
    <text evidence="4">Belongs to the prokaryotic/mitochondrial release factor family.</text>
</comment>
<dbReference type="FunFam" id="1.10.1410.10:FF:000001">
    <property type="entry name" value="Putative poly(A) polymerase gamma"/>
    <property type="match status" value="1"/>
</dbReference>
<evidence type="ECO:0000256" key="4">
    <source>
        <dbReference type="ARBA" id="ARBA00010835"/>
    </source>
</evidence>
<evidence type="ECO:0000256" key="10">
    <source>
        <dbReference type="ARBA" id="ARBA00022741"/>
    </source>
</evidence>
<dbReference type="Pfam" id="PF00472">
    <property type="entry name" value="RF-1"/>
    <property type="match status" value="1"/>
</dbReference>
<dbReference type="InterPro" id="IPR005139">
    <property type="entry name" value="PCRF"/>
</dbReference>
<evidence type="ECO:0000256" key="14">
    <source>
        <dbReference type="ARBA" id="ARBA00023242"/>
    </source>
</evidence>
<dbReference type="GO" id="GO:0005737">
    <property type="term" value="C:cytoplasm"/>
    <property type="evidence" value="ECO:0007669"/>
    <property type="project" value="UniProtKB-ARBA"/>
</dbReference>
<dbReference type="SUPFAM" id="SSF55003">
    <property type="entry name" value="PAP/Archaeal CCA-adding enzyme, C-terminal domain"/>
    <property type="match status" value="1"/>
</dbReference>
<reference evidence="18 19" key="1">
    <citation type="submission" date="2019-07" db="EMBL/GenBank/DDBJ databases">
        <title>De Novo Assembly of kiwifruit Actinidia rufa.</title>
        <authorList>
            <person name="Sugita-Konishi S."/>
            <person name="Sato K."/>
            <person name="Mori E."/>
            <person name="Abe Y."/>
            <person name="Kisaki G."/>
            <person name="Hamano K."/>
            <person name="Suezawa K."/>
            <person name="Otani M."/>
            <person name="Fukuda T."/>
            <person name="Manabe T."/>
            <person name="Gomi K."/>
            <person name="Tabuchi M."/>
            <person name="Akimitsu K."/>
            <person name="Kataoka I."/>
        </authorList>
    </citation>
    <scope>NUCLEOTIDE SEQUENCE [LARGE SCALE GENOMIC DNA]</scope>
    <source>
        <strain evidence="19">cv. Fuchu</strain>
    </source>
</reference>
<dbReference type="FunFam" id="3.30.460.10:FF:000002">
    <property type="entry name" value="Poly(A) polymerase alpha, putative"/>
    <property type="match status" value="1"/>
</dbReference>
<dbReference type="Gene3D" id="3.30.160.20">
    <property type="match status" value="1"/>
</dbReference>
<evidence type="ECO:0000256" key="5">
    <source>
        <dbReference type="ARBA" id="ARBA00010912"/>
    </source>
</evidence>
<feature type="region of interest" description="Disordered" evidence="16">
    <location>
        <begin position="470"/>
        <end position="511"/>
    </location>
</feature>
<dbReference type="Pfam" id="PF03462">
    <property type="entry name" value="PCRF"/>
    <property type="match status" value="1"/>
</dbReference>
<dbReference type="SUPFAM" id="SSF81631">
    <property type="entry name" value="PAP/OAS1 substrate-binding domain"/>
    <property type="match status" value="1"/>
</dbReference>
<dbReference type="Proteomes" id="UP000585474">
    <property type="component" value="Unassembled WGS sequence"/>
</dbReference>
<keyword evidence="11" id="KW-0067">ATP-binding</keyword>
<evidence type="ECO:0000313" key="19">
    <source>
        <dbReference type="Proteomes" id="UP000585474"/>
    </source>
</evidence>
<dbReference type="Pfam" id="PF04928">
    <property type="entry name" value="PAP_central"/>
    <property type="match status" value="1"/>
</dbReference>
<dbReference type="FunFam" id="3.30.70.590:FF:000002">
    <property type="entry name" value="Nuclear poly(A) polymerase 4"/>
    <property type="match status" value="1"/>
</dbReference>
<dbReference type="PANTHER" id="PTHR10682:SF10">
    <property type="entry name" value="POLYNUCLEOTIDE ADENYLYLTRANSFERASE"/>
    <property type="match status" value="1"/>
</dbReference>
<evidence type="ECO:0000256" key="15">
    <source>
        <dbReference type="ARBA" id="ARBA00048830"/>
    </source>
</evidence>
<comment type="similarity">
    <text evidence="5">Belongs to the poly(A) polymerase family.</text>
</comment>
<dbReference type="Gene3D" id="3.30.460.10">
    <property type="entry name" value="Beta Polymerase, domain 2"/>
    <property type="match status" value="1"/>
</dbReference>
<comment type="catalytic activity">
    <reaction evidence="15">
        <text>RNA(n) + ATP = RNA(n)-3'-adenine ribonucleotide + diphosphate</text>
        <dbReference type="Rhea" id="RHEA:11332"/>
        <dbReference type="Rhea" id="RHEA-COMP:14527"/>
        <dbReference type="Rhea" id="RHEA-COMP:17347"/>
        <dbReference type="ChEBI" id="CHEBI:30616"/>
        <dbReference type="ChEBI" id="CHEBI:33019"/>
        <dbReference type="ChEBI" id="CHEBI:140395"/>
        <dbReference type="ChEBI" id="CHEBI:173115"/>
        <dbReference type="EC" id="2.7.7.19"/>
    </reaction>
</comment>
<dbReference type="EMBL" id="BJWL01000029">
    <property type="protein sequence ID" value="GFZ21520.1"/>
    <property type="molecule type" value="Genomic_DNA"/>
</dbReference>
<dbReference type="AlphaFoldDB" id="A0A7J0HEH6"/>
<evidence type="ECO:0000313" key="18">
    <source>
        <dbReference type="EMBL" id="GFZ21520.1"/>
    </source>
</evidence>
<keyword evidence="10" id="KW-0547">Nucleotide-binding</keyword>
<evidence type="ECO:0000256" key="1">
    <source>
        <dbReference type="ARBA" id="ARBA00001936"/>
    </source>
</evidence>
<dbReference type="GO" id="GO:0003747">
    <property type="term" value="F:translation release factor activity"/>
    <property type="evidence" value="ECO:0007669"/>
    <property type="project" value="InterPro"/>
</dbReference>
<evidence type="ECO:0000256" key="16">
    <source>
        <dbReference type="SAM" id="MobiDB-lite"/>
    </source>
</evidence>
<dbReference type="Gene3D" id="6.10.140.1950">
    <property type="match status" value="1"/>
</dbReference>
<organism evidence="18 19">
    <name type="scientific">Actinidia rufa</name>
    <dbReference type="NCBI Taxonomy" id="165716"/>
    <lineage>
        <taxon>Eukaryota</taxon>
        <taxon>Viridiplantae</taxon>
        <taxon>Streptophyta</taxon>
        <taxon>Embryophyta</taxon>
        <taxon>Tracheophyta</taxon>
        <taxon>Spermatophyta</taxon>
        <taxon>Magnoliopsida</taxon>
        <taxon>eudicotyledons</taxon>
        <taxon>Gunneridae</taxon>
        <taxon>Pentapetalae</taxon>
        <taxon>asterids</taxon>
        <taxon>Ericales</taxon>
        <taxon>Actinidiaceae</taxon>
        <taxon>Actinidia</taxon>
    </lineage>
</organism>
<dbReference type="InterPro" id="IPR000352">
    <property type="entry name" value="Pep_chain_release_fac_I"/>
</dbReference>
<dbReference type="Pfam" id="PF20750">
    <property type="entry name" value="PAP_NTPase"/>
    <property type="match status" value="1"/>
</dbReference>
<evidence type="ECO:0000256" key="7">
    <source>
        <dbReference type="ARBA" id="ARBA00022664"/>
    </source>
</evidence>
<dbReference type="SUPFAM" id="SSF81301">
    <property type="entry name" value="Nucleotidyltransferase"/>
    <property type="match status" value="1"/>
</dbReference>
<evidence type="ECO:0000256" key="11">
    <source>
        <dbReference type="ARBA" id="ARBA00022840"/>
    </source>
</evidence>
<dbReference type="SMART" id="SM00937">
    <property type="entry name" value="PCRF"/>
    <property type="match status" value="1"/>
</dbReference>
<keyword evidence="12" id="KW-0460">Magnesium</keyword>
<dbReference type="SUPFAM" id="SSF75620">
    <property type="entry name" value="Release factor"/>
    <property type="match status" value="1"/>
</dbReference>
<keyword evidence="13" id="KW-0648">Protein biosynthesis</keyword>
<evidence type="ECO:0000256" key="2">
    <source>
        <dbReference type="ARBA" id="ARBA00001946"/>
    </source>
</evidence>
<dbReference type="GO" id="GO:0046872">
    <property type="term" value="F:metal ion binding"/>
    <property type="evidence" value="ECO:0007669"/>
    <property type="project" value="UniProtKB-KW"/>
</dbReference>
<comment type="cofactor">
    <cofactor evidence="2">
        <name>Mg(2+)</name>
        <dbReference type="ChEBI" id="CHEBI:18420"/>
    </cofactor>
</comment>
<dbReference type="GO" id="GO:0005524">
    <property type="term" value="F:ATP binding"/>
    <property type="evidence" value="ECO:0007669"/>
    <property type="project" value="UniProtKB-KW"/>
</dbReference>
<dbReference type="InterPro" id="IPR048840">
    <property type="entry name" value="PolA_pol_NTPase"/>
</dbReference>
<evidence type="ECO:0000256" key="8">
    <source>
        <dbReference type="ARBA" id="ARBA00022679"/>
    </source>
</evidence>
<feature type="compositionally biased region" description="Polar residues" evidence="16">
    <location>
        <begin position="473"/>
        <end position="489"/>
    </location>
</feature>
<dbReference type="EC" id="2.7.7.19" evidence="6"/>
<comment type="cofactor">
    <cofactor evidence="1">
        <name>Mn(2+)</name>
        <dbReference type="ChEBI" id="CHEBI:29035"/>
    </cofactor>
</comment>
<dbReference type="InterPro" id="IPR011068">
    <property type="entry name" value="NuclTrfase_I-like_C"/>
</dbReference>
<evidence type="ECO:0000256" key="13">
    <source>
        <dbReference type="ARBA" id="ARBA00022917"/>
    </source>
</evidence>
<proteinExistence type="inferred from homology"/>
<evidence type="ECO:0000256" key="12">
    <source>
        <dbReference type="ARBA" id="ARBA00022842"/>
    </source>
</evidence>
<keyword evidence="8" id="KW-0808">Transferase</keyword>
<evidence type="ECO:0000256" key="3">
    <source>
        <dbReference type="ARBA" id="ARBA00004123"/>
    </source>
</evidence>
<dbReference type="GO" id="GO:0005634">
    <property type="term" value="C:nucleus"/>
    <property type="evidence" value="ECO:0007669"/>
    <property type="project" value="UniProtKB-SubCell"/>
</dbReference>
<keyword evidence="14" id="KW-0539">Nucleus</keyword>
<dbReference type="GO" id="GO:1990817">
    <property type="term" value="F:poly(A) RNA polymerase activity"/>
    <property type="evidence" value="ECO:0007669"/>
    <property type="project" value="UniProtKB-EC"/>
</dbReference>
<dbReference type="InterPro" id="IPR043519">
    <property type="entry name" value="NT_sf"/>
</dbReference>